<dbReference type="InterPro" id="IPR029024">
    <property type="entry name" value="TerB-like"/>
</dbReference>
<dbReference type="SMART" id="SM00479">
    <property type="entry name" value="EXOIII"/>
    <property type="match status" value="1"/>
</dbReference>
<dbReference type="Gene3D" id="3.30.420.10">
    <property type="entry name" value="Ribonuclease H-like superfamily/Ribonuclease H"/>
    <property type="match status" value="1"/>
</dbReference>
<dbReference type="RefSeq" id="WP_064859595.1">
    <property type="nucleotide sequence ID" value="NZ_LZSF01000179.1"/>
</dbReference>
<name>A0A1A0MIW1_MYCMU</name>
<dbReference type="AlphaFoldDB" id="A0A1A0MIW1"/>
<dbReference type="GO" id="GO:0008408">
    <property type="term" value="F:3'-5' exonuclease activity"/>
    <property type="evidence" value="ECO:0007669"/>
    <property type="project" value="TreeGrafter"/>
</dbReference>
<keyword evidence="3" id="KW-0269">Exonuclease</keyword>
<dbReference type="InterPro" id="IPR013520">
    <property type="entry name" value="Ribonucl_H"/>
</dbReference>
<keyword evidence="1" id="KW-0540">Nuclease</keyword>
<dbReference type="CDD" id="cd06127">
    <property type="entry name" value="DEDDh"/>
    <property type="match status" value="1"/>
</dbReference>
<proteinExistence type="predicted"/>
<dbReference type="Pfam" id="PF00929">
    <property type="entry name" value="RNase_T"/>
    <property type="match status" value="1"/>
</dbReference>
<dbReference type="SUPFAM" id="SSF52113">
    <property type="entry name" value="BRCT domain"/>
    <property type="match status" value="1"/>
</dbReference>
<protein>
    <recommendedName>
        <fullName evidence="4">Exonuclease domain-containing protein</fullName>
    </recommendedName>
</protein>
<keyword evidence="2" id="KW-0378">Hydrolase</keyword>
<feature type="domain" description="Exonuclease" evidence="4">
    <location>
        <begin position="2"/>
        <end position="166"/>
    </location>
</feature>
<dbReference type="Proteomes" id="UP000093962">
    <property type="component" value="Unassembled WGS sequence"/>
</dbReference>
<evidence type="ECO:0000256" key="1">
    <source>
        <dbReference type="ARBA" id="ARBA00022722"/>
    </source>
</evidence>
<organism evidence="5 6">
    <name type="scientific">Mycolicibacterium mucogenicum</name>
    <name type="common">Mycobacterium mucogenicum</name>
    <dbReference type="NCBI Taxonomy" id="56689"/>
    <lineage>
        <taxon>Bacteria</taxon>
        <taxon>Bacillati</taxon>
        <taxon>Actinomycetota</taxon>
        <taxon>Actinomycetes</taxon>
        <taxon>Mycobacteriales</taxon>
        <taxon>Mycobacteriaceae</taxon>
        <taxon>Mycolicibacterium</taxon>
    </lineage>
</organism>
<sequence length="407" mass="43746">MPFAVIDFETTGLVPERTDRVVEIGVALTDDCGRIEHEWTTLVNPHRDIGATHVHGIQACDVVDAPDFAAISDYLLEMLTGRVVVAHNASFDMRFLHWELQRAQYVIPERPAALCTRKWGGRMTGAAKLAHCCEALGISLINAHSAIGDAHATAELLPHLLAFHGSSPEWRSDLDRSATFGWPAARRDAPQPVVAHRGQSSADPYSWLRSVLGAAWVPATPEDEASYMVVLDSALLDREISRSEGKQLLASAEAAGLSRGTVARLHQDYLRAVAKEALADGVVTDEERSELNAVAAALGFGPPYVDEALAWAAAEAPETIEEATAFTLRPGDRIVFTGEMNRGRDEWVSTICAAGLASGGISKSTRLLVAADPDSQSGKAAKARQYGIPVVSEAAFEKMLATYRAAS</sequence>
<evidence type="ECO:0000313" key="6">
    <source>
        <dbReference type="Proteomes" id="UP000093962"/>
    </source>
</evidence>
<dbReference type="FunFam" id="3.30.420.10:FF:000045">
    <property type="entry name" value="3'-5' exonuclease DinG"/>
    <property type="match status" value="1"/>
</dbReference>
<dbReference type="PANTHER" id="PTHR30231:SF4">
    <property type="entry name" value="PROTEIN NEN2"/>
    <property type="match status" value="1"/>
</dbReference>
<dbReference type="SUPFAM" id="SSF53098">
    <property type="entry name" value="Ribonuclease H-like"/>
    <property type="match status" value="1"/>
</dbReference>
<reference evidence="5 6" key="1">
    <citation type="submission" date="2016-06" db="EMBL/GenBank/DDBJ databases">
        <authorList>
            <person name="Kjaerup R.B."/>
            <person name="Dalgaard T.S."/>
            <person name="Juul-Madsen H.R."/>
        </authorList>
    </citation>
    <scope>NUCLEOTIDE SEQUENCE [LARGE SCALE GENOMIC DNA]</scope>
    <source>
        <strain evidence="5 6">1199456.5</strain>
    </source>
</reference>
<evidence type="ECO:0000256" key="2">
    <source>
        <dbReference type="ARBA" id="ARBA00022801"/>
    </source>
</evidence>
<evidence type="ECO:0000256" key="3">
    <source>
        <dbReference type="ARBA" id="ARBA00022839"/>
    </source>
</evidence>
<dbReference type="InterPro" id="IPR036420">
    <property type="entry name" value="BRCT_dom_sf"/>
</dbReference>
<comment type="caution">
    <text evidence="5">The sequence shown here is derived from an EMBL/GenBank/DDBJ whole genome shotgun (WGS) entry which is preliminary data.</text>
</comment>
<dbReference type="Gene3D" id="3.40.50.10190">
    <property type="entry name" value="BRCT domain"/>
    <property type="match status" value="1"/>
</dbReference>
<gene>
    <name evidence="5" type="ORF">A5642_02310</name>
</gene>
<dbReference type="EMBL" id="LZSF01000179">
    <property type="protein sequence ID" value="OBA85404.1"/>
    <property type="molecule type" value="Genomic_DNA"/>
</dbReference>
<accession>A0A1A0MIW1</accession>
<evidence type="ECO:0000259" key="4">
    <source>
        <dbReference type="SMART" id="SM00479"/>
    </source>
</evidence>
<dbReference type="OrthoDB" id="2004788at2"/>
<dbReference type="InterPro" id="IPR036397">
    <property type="entry name" value="RNaseH_sf"/>
</dbReference>
<dbReference type="PANTHER" id="PTHR30231">
    <property type="entry name" value="DNA POLYMERASE III SUBUNIT EPSILON"/>
    <property type="match status" value="1"/>
</dbReference>
<dbReference type="GO" id="GO:0003676">
    <property type="term" value="F:nucleic acid binding"/>
    <property type="evidence" value="ECO:0007669"/>
    <property type="project" value="InterPro"/>
</dbReference>
<dbReference type="SUPFAM" id="SSF158682">
    <property type="entry name" value="TerB-like"/>
    <property type="match status" value="1"/>
</dbReference>
<dbReference type="InterPro" id="IPR012337">
    <property type="entry name" value="RNaseH-like_sf"/>
</dbReference>
<evidence type="ECO:0000313" key="5">
    <source>
        <dbReference type="EMBL" id="OBA85404.1"/>
    </source>
</evidence>